<protein>
    <recommendedName>
        <fullName evidence="4">Trypsin</fullName>
    </recommendedName>
</protein>
<evidence type="ECO:0000313" key="2">
    <source>
        <dbReference type="EMBL" id="RCK25318.1"/>
    </source>
</evidence>
<dbReference type="RefSeq" id="WP_062956598.1">
    <property type="nucleotide sequence ID" value="NZ_JPWB01000001.1"/>
</dbReference>
<dbReference type="AlphaFoldDB" id="A0A367VJB9"/>
<comment type="caution">
    <text evidence="2">The sequence shown here is derived from an EMBL/GenBank/DDBJ whole genome shotgun (WGS) entry which is preliminary data.</text>
</comment>
<sequence length="307" mass="33873">MTSRDDNDEAPNGGVLNLPSAANEKKNEEPSIDYPMSDELKNAAQHAATIARLKFQGLERLLVPEAKSETATVSFIEHNNKTYAVTARHVIQTFNNLATQDGRQFEGYSCIQSPGVAILGPFITPPAQYPHPVPDIAICPVDNRLPAHIGKAAFEVRSQDDASWPISHALAIGFPTVEKHDFKDQDGRQRLALPCVYAVAEGLQSSGSSDQAQFHSELSELPTVVSLSGMSGGPVFWSDGSKYGLIGFIKEALDVTPKEGVETFYDEPKVNFICQRVDHGVIERWLQYVDENWQIERDKINLAIRNL</sequence>
<dbReference type="Proteomes" id="UP000253061">
    <property type="component" value="Unassembled WGS sequence"/>
</dbReference>
<accession>A0A367VJB9</accession>
<feature type="region of interest" description="Disordered" evidence="1">
    <location>
        <begin position="1"/>
        <end position="33"/>
    </location>
</feature>
<name>A0A367VJB9_9PROT</name>
<evidence type="ECO:0000256" key="1">
    <source>
        <dbReference type="SAM" id="MobiDB-lite"/>
    </source>
</evidence>
<organism evidence="2 3">
    <name type="scientific">Thalassospira profundimaris</name>
    <dbReference type="NCBI Taxonomy" id="502049"/>
    <lineage>
        <taxon>Bacteria</taxon>
        <taxon>Pseudomonadati</taxon>
        <taxon>Pseudomonadota</taxon>
        <taxon>Alphaproteobacteria</taxon>
        <taxon>Rhodospirillales</taxon>
        <taxon>Thalassospiraceae</taxon>
        <taxon>Thalassospira</taxon>
    </lineage>
</organism>
<gene>
    <name evidence="2" type="ORF">TH6_01460</name>
</gene>
<dbReference type="SUPFAM" id="SSF50494">
    <property type="entry name" value="Trypsin-like serine proteases"/>
    <property type="match status" value="1"/>
</dbReference>
<dbReference type="EMBL" id="JPWB01000001">
    <property type="protein sequence ID" value="RCK25318.1"/>
    <property type="molecule type" value="Genomic_DNA"/>
</dbReference>
<reference evidence="2 3" key="1">
    <citation type="submission" date="2014-07" db="EMBL/GenBank/DDBJ databases">
        <title>Draft genome sequence of Thalassospira profundimaris R8-17.</title>
        <authorList>
            <person name="Lai Q."/>
            <person name="Shao Z."/>
        </authorList>
    </citation>
    <scope>NUCLEOTIDE SEQUENCE [LARGE SCALE GENOMIC DNA]</scope>
    <source>
        <strain evidence="2 3">R8-17</strain>
    </source>
</reference>
<evidence type="ECO:0000313" key="3">
    <source>
        <dbReference type="Proteomes" id="UP000253061"/>
    </source>
</evidence>
<proteinExistence type="predicted"/>
<dbReference type="InterPro" id="IPR009003">
    <property type="entry name" value="Peptidase_S1_PA"/>
</dbReference>
<evidence type="ECO:0008006" key="4">
    <source>
        <dbReference type="Google" id="ProtNLM"/>
    </source>
</evidence>